<keyword evidence="2" id="KW-1185">Reference proteome</keyword>
<comment type="caution">
    <text evidence="1">The sequence shown here is derived from an EMBL/GenBank/DDBJ whole genome shotgun (WGS) entry which is preliminary data.</text>
</comment>
<dbReference type="Proteomes" id="UP001138500">
    <property type="component" value="Unassembled WGS sequence"/>
</dbReference>
<evidence type="ECO:0000313" key="1">
    <source>
        <dbReference type="EMBL" id="KAH9845064.1"/>
    </source>
</evidence>
<sequence length="90" mass="9950">MTKMQLRQRPRLHTEVLGGQRRSFMGLQRTPPPKPAMMGYLVAQGFIIVLLADLGIATVTGKVTTVRSVCQAAGFWKGPVEFEEAHGVKR</sequence>
<organism evidence="1 2">
    <name type="scientific">Teratosphaeria destructans</name>
    <dbReference type="NCBI Taxonomy" id="418781"/>
    <lineage>
        <taxon>Eukaryota</taxon>
        <taxon>Fungi</taxon>
        <taxon>Dikarya</taxon>
        <taxon>Ascomycota</taxon>
        <taxon>Pezizomycotina</taxon>
        <taxon>Dothideomycetes</taxon>
        <taxon>Dothideomycetidae</taxon>
        <taxon>Mycosphaerellales</taxon>
        <taxon>Teratosphaeriaceae</taxon>
        <taxon>Teratosphaeria</taxon>
    </lineage>
</organism>
<gene>
    <name evidence="1" type="ORF">Tdes44962_MAKER06923</name>
</gene>
<dbReference type="AlphaFoldDB" id="A0A9W7T127"/>
<accession>A0A9W7T127</accession>
<name>A0A9W7T127_9PEZI</name>
<dbReference type="OrthoDB" id="3899537at2759"/>
<dbReference type="EMBL" id="RIBY02000158">
    <property type="protein sequence ID" value="KAH9845064.1"/>
    <property type="molecule type" value="Genomic_DNA"/>
</dbReference>
<protein>
    <submittedName>
        <fullName evidence="1">Uncharacterized protein</fullName>
    </submittedName>
</protein>
<reference evidence="1 2" key="1">
    <citation type="journal article" date="2018" name="IMA Fungus">
        <title>IMA Genome-F 10: Nine draft genome sequences of Claviceps purpurea s.lat., including C. arundinis, C. humidiphila, and C. cf. spartinae, pseudomolecules for the pitch canker pathogen Fusarium circinatum, draft genome of Davidsoniella eucalypti, Grosmannia galeiformis, Quambalaria eucalypti, and Teratosphaeria destructans.</title>
        <authorList>
            <person name="Wingfield B.D."/>
            <person name="Liu M."/>
            <person name="Nguyen H.D."/>
            <person name="Lane F.A."/>
            <person name="Morgan S.W."/>
            <person name="De Vos L."/>
            <person name="Wilken P.M."/>
            <person name="Duong T.A."/>
            <person name="Aylward J."/>
            <person name="Coetzee M.P."/>
            <person name="Dadej K."/>
            <person name="De Beer Z.W."/>
            <person name="Findlay W."/>
            <person name="Havenga M."/>
            <person name="Kolarik M."/>
            <person name="Menzies J.G."/>
            <person name="Naidoo K."/>
            <person name="Pochopski O."/>
            <person name="Shoukouhi P."/>
            <person name="Santana Q.C."/>
            <person name="Seifert K.A."/>
            <person name="Soal N."/>
            <person name="Steenkamp E.T."/>
            <person name="Tatham C.T."/>
            <person name="van der Nest M.A."/>
            <person name="Wingfield M.J."/>
        </authorList>
    </citation>
    <scope>NUCLEOTIDE SEQUENCE [LARGE SCALE GENOMIC DNA]</scope>
    <source>
        <strain evidence="1">CMW44962</strain>
    </source>
</reference>
<proteinExistence type="predicted"/>
<reference evidence="1 2" key="2">
    <citation type="journal article" date="2021" name="Curr. Genet.">
        <title>Genetic response to nitrogen starvation in the aggressive Eucalyptus foliar pathogen Teratosphaeria destructans.</title>
        <authorList>
            <person name="Havenga M."/>
            <person name="Wingfield B.D."/>
            <person name="Wingfield M.J."/>
            <person name="Dreyer L.L."/>
            <person name="Roets F."/>
            <person name="Aylward J."/>
        </authorList>
    </citation>
    <scope>NUCLEOTIDE SEQUENCE [LARGE SCALE GENOMIC DNA]</scope>
    <source>
        <strain evidence="1">CMW44962</strain>
    </source>
</reference>
<evidence type="ECO:0000313" key="2">
    <source>
        <dbReference type="Proteomes" id="UP001138500"/>
    </source>
</evidence>